<evidence type="ECO:0000256" key="1">
    <source>
        <dbReference type="SAM" id="MobiDB-lite"/>
    </source>
</evidence>
<dbReference type="EMBL" id="CP053565">
    <property type="protein sequence ID" value="QJY51144.1"/>
    <property type="molecule type" value="Genomic_DNA"/>
</dbReference>
<evidence type="ECO:0000313" key="4">
    <source>
        <dbReference type="Proteomes" id="UP000505377"/>
    </source>
</evidence>
<dbReference type="PROSITE" id="PS50157">
    <property type="entry name" value="ZINC_FINGER_C2H2_2"/>
    <property type="match status" value="1"/>
</dbReference>
<sequence length="81" mass="9497">MPISQCPRCELKFTSVSEMRWHLREDHPRERQIDSTPLTVPVQRSRGPNADDPAEDDTALVPARGSRTARWWRRRTRSDRA</sequence>
<feature type="compositionally biased region" description="Basic and acidic residues" evidence="1">
    <location>
        <begin position="24"/>
        <end position="33"/>
    </location>
</feature>
<feature type="domain" description="C2H2-type" evidence="2">
    <location>
        <begin position="4"/>
        <end position="32"/>
    </location>
</feature>
<keyword evidence="3" id="KW-0614">Plasmid</keyword>
<evidence type="ECO:0000259" key="2">
    <source>
        <dbReference type="PROSITE" id="PS50157"/>
    </source>
</evidence>
<accession>A0A6M6JSS0</accession>
<proteinExistence type="predicted"/>
<dbReference type="RefSeq" id="WP_172169900.1">
    <property type="nucleotide sequence ID" value="NZ_CP053565.1"/>
</dbReference>
<feature type="compositionally biased region" description="Basic residues" evidence="1">
    <location>
        <begin position="70"/>
        <end position="81"/>
    </location>
</feature>
<reference evidence="3 4" key="1">
    <citation type="submission" date="2020-05" db="EMBL/GenBank/DDBJ databases">
        <authorList>
            <person name="Mo P."/>
        </authorList>
    </citation>
    <scope>NUCLEOTIDE SEQUENCE [LARGE SCALE GENOMIC DNA]</scope>
    <source>
        <strain evidence="3 4">Gen01</strain>
        <plasmid evidence="3 4">unnamed1</plasmid>
    </source>
</reference>
<dbReference type="InterPro" id="IPR013087">
    <property type="entry name" value="Znf_C2H2_type"/>
</dbReference>
<gene>
    <name evidence="3" type="ORF">HOP40_34750</name>
</gene>
<dbReference type="AlphaFoldDB" id="A0A6M6JSS0"/>
<protein>
    <recommendedName>
        <fullName evidence="2">C2H2-type domain-containing protein</fullName>
    </recommendedName>
</protein>
<name>A0A6M6JSS0_9PSEU</name>
<evidence type="ECO:0000313" key="3">
    <source>
        <dbReference type="EMBL" id="QJY51144.1"/>
    </source>
</evidence>
<dbReference type="KEGG" id="pbro:HOP40_34750"/>
<organism evidence="3 4">
    <name type="scientific">Pseudonocardia broussonetiae</name>
    <dbReference type="NCBI Taxonomy" id="2736640"/>
    <lineage>
        <taxon>Bacteria</taxon>
        <taxon>Bacillati</taxon>
        <taxon>Actinomycetota</taxon>
        <taxon>Actinomycetes</taxon>
        <taxon>Pseudonocardiales</taxon>
        <taxon>Pseudonocardiaceae</taxon>
        <taxon>Pseudonocardia</taxon>
    </lineage>
</organism>
<keyword evidence="4" id="KW-1185">Reference proteome</keyword>
<geneLocation type="plasmid" evidence="3 4">
    <name>unnamed1</name>
</geneLocation>
<feature type="region of interest" description="Disordered" evidence="1">
    <location>
        <begin position="24"/>
        <end position="81"/>
    </location>
</feature>
<dbReference type="PROSITE" id="PS00028">
    <property type="entry name" value="ZINC_FINGER_C2H2_1"/>
    <property type="match status" value="1"/>
</dbReference>
<dbReference type="Proteomes" id="UP000505377">
    <property type="component" value="Plasmid unnamed1"/>
</dbReference>